<comment type="caution">
    <text evidence="2">The sequence shown here is derived from an EMBL/GenBank/DDBJ whole genome shotgun (WGS) entry which is preliminary data.</text>
</comment>
<feature type="region of interest" description="Disordered" evidence="1">
    <location>
        <begin position="48"/>
        <end position="115"/>
    </location>
</feature>
<organism evidence="2 3">
    <name type="scientific">Iris pallida</name>
    <name type="common">Sweet iris</name>
    <dbReference type="NCBI Taxonomy" id="29817"/>
    <lineage>
        <taxon>Eukaryota</taxon>
        <taxon>Viridiplantae</taxon>
        <taxon>Streptophyta</taxon>
        <taxon>Embryophyta</taxon>
        <taxon>Tracheophyta</taxon>
        <taxon>Spermatophyta</taxon>
        <taxon>Magnoliopsida</taxon>
        <taxon>Liliopsida</taxon>
        <taxon>Asparagales</taxon>
        <taxon>Iridaceae</taxon>
        <taxon>Iridoideae</taxon>
        <taxon>Irideae</taxon>
        <taxon>Iris</taxon>
    </lineage>
</organism>
<dbReference type="Proteomes" id="UP001140949">
    <property type="component" value="Unassembled WGS sequence"/>
</dbReference>
<reference evidence="2" key="1">
    <citation type="journal article" date="2023" name="GigaByte">
        <title>Genome assembly of the bearded iris, Iris pallida Lam.</title>
        <authorList>
            <person name="Bruccoleri R.E."/>
            <person name="Oakeley E.J."/>
            <person name="Faust A.M.E."/>
            <person name="Altorfer M."/>
            <person name="Dessus-Babus S."/>
            <person name="Burckhardt D."/>
            <person name="Oertli M."/>
            <person name="Naumann U."/>
            <person name="Petersen F."/>
            <person name="Wong J."/>
        </authorList>
    </citation>
    <scope>NUCLEOTIDE SEQUENCE</scope>
    <source>
        <strain evidence="2">GSM-AAB239-AS_SAM_17_03QT</strain>
    </source>
</reference>
<gene>
    <name evidence="2" type="ORF">M6B38_132010</name>
</gene>
<dbReference type="AlphaFoldDB" id="A0AAX6FRT6"/>
<evidence type="ECO:0000313" key="2">
    <source>
        <dbReference type="EMBL" id="KAJ6818775.1"/>
    </source>
</evidence>
<feature type="compositionally biased region" description="Polar residues" evidence="1">
    <location>
        <begin position="66"/>
        <end position="86"/>
    </location>
</feature>
<keyword evidence="3" id="KW-1185">Reference proteome</keyword>
<name>A0AAX6FRT6_IRIPA</name>
<accession>A0AAX6FRT6</accession>
<reference evidence="2" key="2">
    <citation type="submission" date="2023-04" db="EMBL/GenBank/DDBJ databases">
        <authorList>
            <person name="Bruccoleri R.E."/>
            <person name="Oakeley E.J."/>
            <person name="Faust A.-M."/>
            <person name="Dessus-Babus S."/>
            <person name="Altorfer M."/>
            <person name="Burckhardt D."/>
            <person name="Oertli M."/>
            <person name="Naumann U."/>
            <person name="Petersen F."/>
            <person name="Wong J."/>
        </authorList>
    </citation>
    <scope>NUCLEOTIDE SEQUENCE</scope>
    <source>
        <strain evidence="2">GSM-AAB239-AS_SAM_17_03QT</strain>
        <tissue evidence="2">Leaf</tissue>
    </source>
</reference>
<proteinExistence type="predicted"/>
<evidence type="ECO:0000256" key="1">
    <source>
        <dbReference type="SAM" id="MobiDB-lite"/>
    </source>
</evidence>
<dbReference type="EMBL" id="JANAVB010026999">
    <property type="protein sequence ID" value="KAJ6818775.1"/>
    <property type="molecule type" value="Genomic_DNA"/>
</dbReference>
<evidence type="ECO:0000313" key="3">
    <source>
        <dbReference type="Proteomes" id="UP001140949"/>
    </source>
</evidence>
<sequence>MLLYHRRTPVPTHWPDPSDVRLRHVELPRIHDQLSPMHDPIQTLRRDPVHHAVDEPATALPERSPCGSTAPTGNSSTGAALYNESSLDLLPPSRPRSHRAPLSRATTARASPPPH</sequence>
<protein>
    <submittedName>
        <fullName evidence="2">Uncharacterized protein</fullName>
    </submittedName>
</protein>